<evidence type="ECO:0000313" key="5">
    <source>
        <dbReference type="EMBL" id="MBD1224587.1"/>
    </source>
</evidence>
<evidence type="ECO:0000256" key="2">
    <source>
        <dbReference type="PROSITE-ProRule" id="PRU00284"/>
    </source>
</evidence>
<dbReference type="PROSITE" id="PS50111">
    <property type="entry name" value="CHEMOTAXIS_TRANSDUC_2"/>
    <property type="match status" value="1"/>
</dbReference>
<proteinExistence type="predicted"/>
<dbReference type="InterPro" id="IPR012292">
    <property type="entry name" value="Globin/Proto"/>
</dbReference>
<dbReference type="KEGG" id="vhl:BME96_13740"/>
<dbReference type="EMBL" id="JACWEZ010000020">
    <property type="protein sequence ID" value="MBD1224587.1"/>
    <property type="molecule type" value="Genomic_DNA"/>
</dbReference>
<dbReference type="SMART" id="SM00283">
    <property type="entry name" value="MA"/>
    <property type="match status" value="1"/>
</dbReference>
<reference evidence="4 6" key="1">
    <citation type="submission" date="2016-11" db="EMBL/GenBank/DDBJ databases">
        <title>Complete genome sequencing of Virgibacillus halodenitrificans PDB-F2.</title>
        <authorList>
            <person name="Sun Z."/>
            <person name="Zhou Y."/>
            <person name="Li H."/>
        </authorList>
    </citation>
    <scope>NUCLEOTIDE SEQUENCE [LARGE SCALE GENOMIC DNA]</scope>
    <source>
        <strain evidence="4 6">PDB-F2</strain>
    </source>
</reference>
<feature type="domain" description="Methyl-accepting transducer" evidence="3">
    <location>
        <begin position="203"/>
        <end position="433"/>
    </location>
</feature>
<dbReference type="PANTHER" id="PTHR32089">
    <property type="entry name" value="METHYL-ACCEPTING CHEMOTAXIS PROTEIN MCPB"/>
    <property type="match status" value="1"/>
</dbReference>
<dbReference type="Proteomes" id="UP000621631">
    <property type="component" value="Unassembled WGS sequence"/>
</dbReference>
<dbReference type="GO" id="GO:0020037">
    <property type="term" value="F:heme binding"/>
    <property type="evidence" value="ECO:0007669"/>
    <property type="project" value="InterPro"/>
</dbReference>
<keyword evidence="7" id="KW-1185">Reference proteome</keyword>
<evidence type="ECO:0000313" key="4">
    <source>
        <dbReference type="EMBL" id="APC49193.1"/>
    </source>
</evidence>
<dbReference type="Pfam" id="PF00015">
    <property type="entry name" value="MCPsignal"/>
    <property type="match status" value="1"/>
</dbReference>
<dbReference type="InterPro" id="IPR044398">
    <property type="entry name" value="Globin-sensor_dom"/>
</dbReference>
<dbReference type="AlphaFoldDB" id="A0AAC9NLP3"/>
<dbReference type="SUPFAM" id="SSF46458">
    <property type="entry name" value="Globin-like"/>
    <property type="match status" value="1"/>
</dbReference>
<dbReference type="Gene3D" id="1.10.287.950">
    <property type="entry name" value="Methyl-accepting chemotaxis protein"/>
    <property type="match status" value="1"/>
</dbReference>
<dbReference type="Proteomes" id="UP000182945">
    <property type="component" value="Chromosome"/>
</dbReference>
<sequence>MAITLKRKKLEKVQEQTLLEQSKKMKPIFQVAKGSDLEKQLNMLDLTEDDFAVAQALKPYVEKENIAIIDNFYQNLEHNPNLMEIIEASSSIERLKKTLNRHIVEMFSGEISQEFIQRRKRIALIHVKIGLTQKWYIASFQKIFDGLLNIIIKNLPNQDDRVLAIKVVTKLLNLEQQVVLEAYDDEVIRVKDEEAKSKMRILDSLEGTAEELALLGEETIASITEMTGQVDVITNNSKSGTELAIEAKKAADEGQAKLAEMNDSIENMESGTKKVNQDMAGLETTSTQIKEIIEIVKTIAEQTNLLALNASIEAARAGEHGRGFAVVAEEVRKLAEQTGSSVTNVTELVNKTNEQVFNSSASLQEVDGFLTDIKTQMVNTEAAFGKIDSRMEKTQESNQRIQDDLEMFEEAIGGIEQSAVTIKGSAKRLSELMEEKNR</sequence>
<dbReference type="RefSeq" id="WP_019376039.1">
    <property type="nucleotide sequence ID" value="NZ_CP017962.1"/>
</dbReference>
<dbReference type="InterPro" id="IPR039379">
    <property type="entry name" value="Protoglobin_sensor_dom"/>
</dbReference>
<dbReference type="GO" id="GO:0007165">
    <property type="term" value="P:signal transduction"/>
    <property type="evidence" value="ECO:0007669"/>
    <property type="project" value="UniProtKB-KW"/>
</dbReference>
<dbReference type="EMBL" id="CP017962">
    <property type="protein sequence ID" value="APC49193.1"/>
    <property type="molecule type" value="Genomic_DNA"/>
</dbReference>
<evidence type="ECO:0000313" key="7">
    <source>
        <dbReference type="Proteomes" id="UP000621631"/>
    </source>
</evidence>
<dbReference type="InterPro" id="IPR009050">
    <property type="entry name" value="Globin-like_sf"/>
</dbReference>
<dbReference type="PANTHER" id="PTHR32089:SF118">
    <property type="entry name" value="HEME-BASED AEROTACTIC TRANSDUCER HEMAT"/>
    <property type="match status" value="1"/>
</dbReference>
<evidence type="ECO:0000256" key="1">
    <source>
        <dbReference type="ARBA" id="ARBA00023224"/>
    </source>
</evidence>
<dbReference type="Pfam" id="PF11563">
    <property type="entry name" value="Protoglobin"/>
    <property type="match status" value="1"/>
</dbReference>
<dbReference type="SUPFAM" id="SSF58104">
    <property type="entry name" value="Methyl-accepting chemotaxis protein (MCP) signaling domain"/>
    <property type="match status" value="1"/>
</dbReference>
<dbReference type="GO" id="GO:0016020">
    <property type="term" value="C:membrane"/>
    <property type="evidence" value="ECO:0007669"/>
    <property type="project" value="InterPro"/>
</dbReference>
<evidence type="ECO:0000259" key="3">
    <source>
        <dbReference type="PROSITE" id="PS50111"/>
    </source>
</evidence>
<accession>A0AAC9NLP3</accession>
<reference evidence="5 7" key="2">
    <citation type="submission" date="2020-09" db="EMBL/GenBank/DDBJ databases">
        <title>Draft Genome Sequences of Oil-Oxidizing Bacteria Halomonas titanicae, Marinobacter lutaoensis, and Virgibacillus halodenitrificans Isolated from Highly Saline Environments.</title>
        <authorList>
            <person name="Grouzdev D.S."/>
            <person name="Sokolova D.S."/>
            <person name="Semenova E.M."/>
            <person name="Borzenkov I.A."/>
            <person name="Bidzhieva S.K."/>
            <person name="Poltaraus A.B."/>
            <person name="Nazina T.N."/>
        </authorList>
    </citation>
    <scope>NUCLEOTIDE SEQUENCE [LARGE SCALE GENOMIC DNA]</scope>
    <source>
        <strain evidence="5 7">VKM B-3472D</strain>
    </source>
</reference>
<dbReference type="CDD" id="cd01068">
    <property type="entry name" value="globin_sensor"/>
    <property type="match status" value="1"/>
</dbReference>
<evidence type="ECO:0000313" key="6">
    <source>
        <dbReference type="Proteomes" id="UP000182945"/>
    </source>
</evidence>
<gene>
    <name evidence="4" type="ORF">BME96_13740</name>
    <name evidence="5" type="ORF">IC602_18385</name>
</gene>
<dbReference type="GO" id="GO:0019825">
    <property type="term" value="F:oxygen binding"/>
    <property type="evidence" value="ECO:0007669"/>
    <property type="project" value="InterPro"/>
</dbReference>
<name>A0AAC9NLP3_VIRHA</name>
<dbReference type="InterPro" id="IPR004089">
    <property type="entry name" value="MCPsignal_dom"/>
</dbReference>
<protein>
    <submittedName>
        <fullName evidence="4">Chemotaxis protein</fullName>
    </submittedName>
    <submittedName>
        <fullName evidence="5">Globin-coupled sensor protein</fullName>
    </submittedName>
</protein>
<keyword evidence="1 2" id="KW-0807">Transducer</keyword>
<dbReference type="GeneID" id="71515469"/>
<organism evidence="4 6">
    <name type="scientific">Virgibacillus halodenitrificans</name>
    <name type="common">Bacillus halodenitrificans</name>
    <dbReference type="NCBI Taxonomy" id="1482"/>
    <lineage>
        <taxon>Bacteria</taxon>
        <taxon>Bacillati</taxon>
        <taxon>Bacillota</taxon>
        <taxon>Bacilli</taxon>
        <taxon>Bacillales</taxon>
        <taxon>Bacillaceae</taxon>
        <taxon>Virgibacillus</taxon>
    </lineage>
</organism>
<dbReference type="Gene3D" id="1.10.490.10">
    <property type="entry name" value="Globins"/>
    <property type="match status" value="1"/>
</dbReference>